<name>A0A9X2FGI5_9BACT</name>
<evidence type="ECO:0008006" key="3">
    <source>
        <dbReference type="Google" id="ProtNLM"/>
    </source>
</evidence>
<dbReference type="AlphaFoldDB" id="A0A9X2FGI5"/>
<dbReference type="RefSeq" id="WP_252856088.1">
    <property type="nucleotide sequence ID" value="NZ_JAMXLR010000095.1"/>
</dbReference>
<protein>
    <recommendedName>
        <fullName evidence="3">Carboxypeptidase regulatory-like domain-containing protein</fullName>
    </recommendedName>
</protein>
<sequence length="145" mass="15468">MDLFRLLMLCLLVTVAGCGESGPKVVPVAGKVLIDGEPLDYGYIRFVPKQGRASSAELESDGSFELRYSPDKMGAVLGSHRVEVAANETLGPTKVVWHAPKKYASIGTSGLSQDIAGPQEDLVIELDWGGQKGPLEEVFKGSSSF</sequence>
<gene>
    <name evidence="1" type="ORF">NG895_29070</name>
</gene>
<organism evidence="1 2">
    <name type="scientific">Aeoliella straminimaris</name>
    <dbReference type="NCBI Taxonomy" id="2954799"/>
    <lineage>
        <taxon>Bacteria</taxon>
        <taxon>Pseudomonadati</taxon>
        <taxon>Planctomycetota</taxon>
        <taxon>Planctomycetia</taxon>
        <taxon>Pirellulales</taxon>
        <taxon>Lacipirellulaceae</taxon>
        <taxon>Aeoliella</taxon>
    </lineage>
</organism>
<dbReference type="PROSITE" id="PS51257">
    <property type="entry name" value="PROKAR_LIPOPROTEIN"/>
    <property type="match status" value="1"/>
</dbReference>
<evidence type="ECO:0000313" key="1">
    <source>
        <dbReference type="EMBL" id="MCO6047973.1"/>
    </source>
</evidence>
<reference evidence="1" key="1">
    <citation type="submission" date="2022-06" db="EMBL/GenBank/DDBJ databases">
        <title>Aeoliella straminimaris, a novel planctomycete from sediments.</title>
        <authorList>
            <person name="Vitorino I.R."/>
            <person name="Lage O.M."/>
        </authorList>
    </citation>
    <scope>NUCLEOTIDE SEQUENCE</scope>
    <source>
        <strain evidence="1">ICT_H6.2</strain>
    </source>
</reference>
<accession>A0A9X2FGI5</accession>
<dbReference type="EMBL" id="JAMXLR010000095">
    <property type="protein sequence ID" value="MCO6047973.1"/>
    <property type="molecule type" value="Genomic_DNA"/>
</dbReference>
<dbReference type="Proteomes" id="UP001155241">
    <property type="component" value="Unassembled WGS sequence"/>
</dbReference>
<keyword evidence="2" id="KW-1185">Reference proteome</keyword>
<comment type="caution">
    <text evidence="1">The sequence shown here is derived from an EMBL/GenBank/DDBJ whole genome shotgun (WGS) entry which is preliminary data.</text>
</comment>
<proteinExistence type="predicted"/>
<evidence type="ECO:0000313" key="2">
    <source>
        <dbReference type="Proteomes" id="UP001155241"/>
    </source>
</evidence>